<sequence>MQRALPLLICVALVSFLFLGEARLAQAEERRVVLACNDFPPLKIEHPGTDGLKGTDVDAIADIARRAGLQIEQRFMPWKRGYAEAADGTIDGLCSCSYREDRAALFHFSDAIGQTSVGVFRRPGSTPEAIASLADLTSAPVGKIGVVKGYNLEAELDDAKVPHVTVSGDEQAYEMLANGRIDHLYSFRAPIDFIARQNGGKNAPYQELRSSPYFICLSKKRPDTAAMLPKINAAIAAMHADGTFDAIQRRYGQAPIN</sequence>
<protein>
    <submittedName>
        <fullName evidence="3">Transporter substrate-binding domain-containing protein</fullName>
    </submittedName>
</protein>
<dbReference type="InterPro" id="IPR001638">
    <property type="entry name" value="Solute-binding_3/MltF_N"/>
</dbReference>
<feature type="domain" description="Solute-binding protein family 3/N-terminal" evidence="2">
    <location>
        <begin position="31"/>
        <end position="255"/>
    </location>
</feature>
<dbReference type="Gene3D" id="3.40.190.10">
    <property type="entry name" value="Periplasmic binding protein-like II"/>
    <property type="match status" value="2"/>
</dbReference>
<keyword evidence="1" id="KW-0732">Signal</keyword>
<dbReference type="SMART" id="SM00062">
    <property type="entry name" value="PBPb"/>
    <property type="match status" value="1"/>
</dbReference>
<organism evidence="3 4">
    <name type="scientific">Dongia rigui</name>
    <dbReference type="NCBI Taxonomy" id="940149"/>
    <lineage>
        <taxon>Bacteria</taxon>
        <taxon>Pseudomonadati</taxon>
        <taxon>Pseudomonadota</taxon>
        <taxon>Alphaproteobacteria</taxon>
        <taxon>Rhodospirillales</taxon>
        <taxon>Dongiaceae</taxon>
        <taxon>Dongia</taxon>
    </lineage>
</organism>
<dbReference type="Pfam" id="PF00497">
    <property type="entry name" value="SBP_bac_3"/>
    <property type="match status" value="1"/>
</dbReference>
<keyword evidence="4" id="KW-1185">Reference proteome</keyword>
<evidence type="ECO:0000313" key="3">
    <source>
        <dbReference type="EMBL" id="MDY0873403.1"/>
    </source>
</evidence>
<dbReference type="RefSeq" id="WP_320501879.1">
    <property type="nucleotide sequence ID" value="NZ_JAXCLX010000003.1"/>
</dbReference>
<dbReference type="SUPFAM" id="SSF53850">
    <property type="entry name" value="Periplasmic binding protein-like II"/>
    <property type="match status" value="1"/>
</dbReference>
<dbReference type="Proteomes" id="UP001271769">
    <property type="component" value="Unassembled WGS sequence"/>
</dbReference>
<proteinExistence type="predicted"/>
<reference evidence="3 4" key="1">
    <citation type="journal article" date="2013" name="Antonie Van Leeuwenhoek">
        <title>Dongia rigui sp. nov., isolated from freshwater of a large wetland in Korea.</title>
        <authorList>
            <person name="Baik K.S."/>
            <person name="Hwang Y.M."/>
            <person name="Choi J.S."/>
            <person name="Kwon J."/>
            <person name="Seong C.N."/>
        </authorList>
    </citation>
    <scope>NUCLEOTIDE SEQUENCE [LARGE SCALE GENOMIC DNA]</scope>
    <source>
        <strain evidence="3 4">04SU4-P</strain>
    </source>
</reference>
<evidence type="ECO:0000313" key="4">
    <source>
        <dbReference type="Proteomes" id="UP001271769"/>
    </source>
</evidence>
<gene>
    <name evidence="3" type="ORF">SMD31_15800</name>
</gene>
<accession>A0ABU5E1P4</accession>
<dbReference type="PANTHER" id="PTHR35936">
    <property type="entry name" value="MEMBRANE-BOUND LYTIC MUREIN TRANSGLYCOSYLASE F"/>
    <property type="match status" value="1"/>
</dbReference>
<comment type="caution">
    <text evidence="3">The sequence shown here is derived from an EMBL/GenBank/DDBJ whole genome shotgun (WGS) entry which is preliminary data.</text>
</comment>
<evidence type="ECO:0000256" key="1">
    <source>
        <dbReference type="ARBA" id="ARBA00022729"/>
    </source>
</evidence>
<dbReference type="EMBL" id="JAXCLX010000003">
    <property type="protein sequence ID" value="MDY0873403.1"/>
    <property type="molecule type" value="Genomic_DNA"/>
</dbReference>
<name>A0ABU5E1P4_9PROT</name>
<dbReference type="PANTHER" id="PTHR35936:SF25">
    <property type="entry name" value="ABC TRANSPORTER SUBSTRATE-BINDING PROTEIN"/>
    <property type="match status" value="1"/>
</dbReference>
<evidence type="ECO:0000259" key="2">
    <source>
        <dbReference type="SMART" id="SM00062"/>
    </source>
</evidence>